<organism evidence="1 2">
    <name type="scientific">Pseudoflavonifractor capillosus</name>
    <dbReference type="NCBI Taxonomy" id="106588"/>
    <lineage>
        <taxon>Bacteria</taxon>
        <taxon>Bacillati</taxon>
        <taxon>Bacillota</taxon>
        <taxon>Clostridia</taxon>
        <taxon>Eubacteriales</taxon>
        <taxon>Oscillospiraceae</taxon>
        <taxon>Pseudoflavonifractor</taxon>
    </lineage>
</organism>
<gene>
    <name evidence="1" type="ORF">K8V01_06835</name>
</gene>
<proteinExistence type="predicted"/>
<evidence type="ECO:0000313" key="2">
    <source>
        <dbReference type="Proteomes" id="UP000760668"/>
    </source>
</evidence>
<reference evidence="1" key="2">
    <citation type="submission" date="2021-09" db="EMBL/GenBank/DDBJ databases">
        <authorList>
            <person name="Gilroy R."/>
        </authorList>
    </citation>
    <scope>NUCLEOTIDE SEQUENCE</scope>
    <source>
        <strain evidence="1">CHK179-5677</strain>
    </source>
</reference>
<accession>A0A921MM17</accession>
<dbReference type="RefSeq" id="WP_295369368.1">
    <property type="nucleotide sequence ID" value="NZ_DYUC01000065.1"/>
</dbReference>
<name>A0A921MM17_9FIRM</name>
<comment type="caution">
    <text evidence="1">The sequence shown here is derived from an EMBL/GenBank/DDBJ whole genome shotgun (WGS) entry which is preliminary data.</text>
</comment>
<dbReference type="AlphaFoldDB" id="A0A921MM17"/>
<reference evidence="1" key="1">
    <citation type="journal article" date="2021" name="PeerJ">
        <title>Extensive microbial diversity within the chicken gut microbiome revealed by metagenomics and culture.</title>
        <authorList>
            <person name="Gilroy R."/>
            <person name="Ravi A."/>
            <person name="Getino M."/>
            <person name="Pursley I."/>
            <person name="Horton D.L."/>
            <person name="Alikhan N.F."/>
            <person name="Baker D."/>
            <person name="Gharbi K."/>
            <person name="Hall N."/>
            <person name="Watson M."/>
            <person name="Adriaenssens E.M."/>
            <person name="Foster-Nyarko E."/>
            <person name="Jarju S."/>
            <person name="Secka A."/>
            <person name="Antonio M."/>
            <person name="Oren A."/>
            <person name="Chaudhuri R.R."/>
            <person name="La Ragione R."/>
            <person name="Hildebrand F."/>
            <person name="Pallen M.J."/>
        </authorList>
    </citation>
    <scope>NUCLEOTIDE SEQUENCE</scope>
    <source>
        <strain evidence="1">CHK179-5677</strain>
    </source>
</reference>
<protein>
    <submittedName>
        <fullName evidence="1">Uncharacterized protein</fullName>
    </submittedName>
</protein>
<dbReference type="Proteomes" id="UP000760668">
    <property type="component" value="Unassembled WGS sequence"/>
</dbReference>
<dbReference type="EMBL" id="DYUC01000065">
    <property type="protein sequence ID" value="HJG86717.1"/>
    <property type="molecule type" value="Genomic_DNA"/>
</dbReference>
<sequence length="80" mass="9216">MKESKLARANERIAEHVVQGYKKIEDGVVDGYKRVERGTVDGFQKVSDAFVERFFTREGESVEEARARLAGEQARREQDR</sequence>
<evidence type="ECO:0000313" key="1">
    <source>
        <dbReference type="EMBL" id="HJG86717.1"/>
    </source>
</evidence>